<dbReference type="EMBL" id="FQZQ01000002">
    <property type="protein sequence ID" value="SHI70276.1"/>
    <property type="molecule type" value="Genomic_DNA"/>
</dbReference>
<keyword evidence="1" id="KW-0732">Signal</keyword>
<dbReference type="GO" id="GO:0046872">
    <property type="term" value="F:metal ion binding"/>
    <property type="evidence" value="ECO:0007669"/>
    <property type="project" value="InterPro"/>
</dbReference>
<dbReference type="Gene3D" id="3.40.50.1980">
    <property type="entry name" value="Nitrogenase molybdenum iron protein domain"/>
    <property type="match status" value="2"/>
</dbReference>
<dbReference type="Proteomes" id="UP000183982">
    <property type="component" value="Unassembled WGS sequence"/>
</dbReference>
<dbReference type="RefSeq" id="WP_073249170.1">
    <property type="nucleotide sequence ID" value="NZ_FQZQ01000002.1"/>
</dbReference>
<proteinExistence type="predicted"/>
<name>A0A1M6DAK3_9RHOB</name>
<keyword evidence="3" id="KW-1185">Reference proteome</keyword>
<evidence type="ECO:0000313" key="3">
    <source>
        <dbReference type="Proteomes" id="UP000183982"/>
    </source>
</evidence>
<gene>
    <name evidence="2" type="ORF">SAMN05444000_102272</name>
</gene>
<reference evidence="3" key="1">
    <citation type="submission" date="2016-11" db="EMBL/GenBank/DDBJ databases">
        <authorList>
            <person name="Varghese N."/>
            <person name="Submissions S."/>
        </authorList>
    </citation>
    <scope>NUCLEOTIDE SEQUENCE [LARGE SCALE GENOMIC DNA]</scope>
    <source>
        <strain evidence="3">DSM 100564</strain>
    </source>
</reference>
<dbReference type="InterPro" id="IPR050492">
    <property type="entry name" value="Bact_metal-bind_prot9"/>
</dbReference>
<dbReference type="AlphaFoldDB" id="A0A1M6DAK3"/>
<evidence type="ECO:0000313" key="2">
    <source>
        <dbReference type="EMBL" id="SHI70276.1"/>
    </source>
</evidence>
<dbReference type="STRING" id="1470563.SAMN05444000_102272"/>
<dbReference type="OrthoDB" id="9793396at2"/>
<protein>
    <submittedName>
        <fullName evidence="2">Zinc transport system substrate-binding protein</fullName>
    </submittedName>
</protein>
<dbReference type="SUPFAM" id="SSF53807">
    <property type="entry name" value="Helical backbone' metal receptor"/>
    <property type="match status" value="1"/>
</dbReference>
<evidence type="ECO:0000256" key="1">
    <source>
        <dbReference type="SAM" id="SignalP"/>
    </source>
</evidence>
<dbReference type="PANTHER" id="PTHR42953">
    <property type="entry name" value="HIGH-AFFINITY ZINC UPTAKE SYSTEM PROTEIN ZNUA-RELATED"/>
    <property type="match status" value="1"/>
</dbReference>
<dbReference type="Pfam" id="PF01297">
    <property type="entry name" value="ZnuA"/>
    <property type="match status" value="1"/>
</dbReference>
<sequence length="296" mass="32897">MRPVLFLLTILVGLAAMPSMAEDKRTVLTVTPALSALAQEIATADMTISYPGPADENAADWTPGDAELRQYQQADLILLVGAGYSPWTATAALPRARMIDTSQGFADLYIGRETDVVAHQHGPSGDANHHSEYANTFWLNPKLAQRQAREISRAFSALWPELAEEFQKNLGATIETLEALNAALTAEFTTLENVQLFASHPVYQYMDQAYGLGLHSFHWEPDQHPDSGQWKEFDAQLDPNRRTVMIWEEEPMLETLKELQNRDVSIIVVSPSFTPSFADASLREKLGFPKAVGLRQ</sequence>
<accession>A0A1M6DAK3</accession>
<organism evidence="2 3">
    <name type="scientific">Shimia gijangensis</name>
    <dbReference type="NCBI Taxonomy" id="1470563"/>
    <lineage>
        <taxon>Bacteria</taxon>
        <taxon>Pseudomonadati</taxon>
        <taxon>Pseudomonadota</taxon>
        <taxon>Alphaproteobacteria</taxon>
        <taxon>Rhodobacterales</taxon>
        <taxon>Roseobacteraceae</taxon>
    </lineage>
</organism>
<feature type="signal peptide" evidence="1">
    <location>
        <begin position="1"/>
        <end position="21"/>
    </location>
</feature>
<dbReference type="InterPro" id="IPR006127">
    <property type="entry name" value="ZnuA-like"/>
</dbReference>
<feature type="chain" id="PRO_5012319290" evidence="1">
    <location>
        <begin position="22"/>
        <end position="296"/>
    </location>
</feature>
<dbReference type="GO" id="GO:0030001">
    <property type="term" value="P:metal ion transport"/>
    <property type="evidence" value="ECO:0007669"/>
    <property type="project" value="InterPro"/>
</dbReference>